<sequence length="266" mass="29267">MASKIQSQARKKTVYQLGTPFATTEWPKVSPEHQDVILELLCSFLEPLGQYRMRHCELSKGKSSRKRKREAIKKAKAKGLDTPTKSLEKPPPPVIIEYVDVGLSGITRNLQILSFPKLQNAKEIQADATPQQDQPYAAIFIARSGQPSMFHSHMPELVAAASRHPSAVKPIRLIAISQPCSERLTKALGLPRVSAIAIRTGAPHANALLDYVEKHIEGISSAWIDSATKYFKFQALNVVAVQTTIGQRKAHLVDGTTAKQTSATRS</sequence>
<accession>A0ABR3ZMK9</accession>
<organism evidence="2 3">
    <name type="scientific">Ceratocystis pirilliformis</name>
    <dbReference type="NCBI Taxonomy" id="259994"/>
    <lineage>
        <taxon>Eukaryota</taxon>
        <taxon>Fungi</taxon>
        <taxon>Dikarya</taxon>
        <taxon>Ascomycota</taxon>
        <taxon>Pezizomycotina</taxon>
        <taxon>Sordariomycetes</taxon>
        <taxon>Hypocreomycetidae</taxon>
        <taxon>Microascales</taxon>
        <taxon>Ceratocystidaceae</taxon>
        <taxon>Ceratocystis</taxon>
    </lineage>
</organism>
<dbReference type="PANTHER" id="PTHR28272:SF1">
    <property type="entry name" value="RIBONUCLEASES P_MRP PROTEIN SUBUNIT POP3"/>
    <property type="match status" value="1"/>
</dbReference>
<dbReference type="EMBL" id="JAWDJO010000006">
    <property type="protein sequence ID" value="KAL1901290.1"/>
    <property type="molecule type" value="Genomic_DNA"/>
</dbReference>
<feature type="compositionally biased region" description="Basic residues" evidence="1">
    <location>
        <begin position="62"/>
        <end position="77"/>
    </location>
</feature>
<dbReference type="InterPro" id="IPR013241">
    <property type="entry name" value="RNase_P_Pop3"/>
</dbReference>
<feature type="region of interest" description="Disordered" evidence="1">
    <location>
        <begin position="58"/>
        <end position="87"/>
    </location>
</feature>
<evidence type="ECO:0000256" key="1">
    <source>
        <dbReference type="SAM" id="MobiDB-lite"/>
    </source>
</evidence>
<evidence type="ECO:0000313" key="2">
    <source>
        <dbReference type="EMBL" id="KAL1901290.1"/>
    </source>
</evidence>
<protein>
    <submittedName>
        <fullName evidence="2">RNase P and RNase MRP subunit</fullName>
        <ecNumber evidence="2">3.1.26.5</ecNumber>
    </submittedName>
</protein>
<name>A0ABR3ZMK9_9PEZI</name>
<reference evidence="2 3" key="1">
    <citation type="journal article" date="2024" name="IMA Fungus">
        <title>IMA Genome - F19 : A genome assembly and annotation guide to empower mycologists, including annotated draft genome sequences of Ceratocystis pirilliformis, Diaporthe australafricana, Fusarium ophioides, Paecilomyces lecythidis, and Sporothrix stenoceras.</title>
        <authorList>
            <person name="Aylward J."/>
            <person name="Wilson A.M."/>
            <person name="Visagie C.M."/>
            <person name="Spraker J."/>
            <person name="Barnes I."/>
            <person name="Buitendag C."/>
            <person name="Ceriani C."/>
            <person name="Del Mar Angel L."/>
            <person name="du Plessis D."/>
            <person name="Fuchs T."/>
            <person name="Gasser K."/>
            <person name="Kramer D."/>
            <person name="Li W."/>
            <person name="Munsamy K."/>
            <person name="Piso A."/>
            <person name="Price J.L."/>
            <person name="Sonnekus B."/>
            <person name="Thomas C."/>
            <person name="van der Nest A."/>
            <person name="van Dijk A."/>
            <person name="van Heerden A."/>
            <person name="van Vuuren N."/>
            <person name="Yilmaz N."/>
            <person name="Duong T.A."/>
            <person name="van der Merwe N.A."/>
            <person name="Wingfield M.J."/>
            <person name="Wingfield B.D."/>
        </authorList>
    </citation>
    <scope>NUCLEOTIDE SEQUENCE [LARGE SCALE GENOMIC DNA]</scope>
    <source>
        <strain evidence="2 3">CMW 12675</strain>
    </source>
</reference>
<evidence type="ECO:0000313" key="3">
    <source>
        <dbReference type="Proteomes" id="UP001583280"/>
    </source>
</evidence>
<dbReference type="PANTHER" id="PTHR28272">
    <property type="entry name" value="RIBONUCLEASES P/MRP PROTEIN SUBUNIT POP3"/>
    <property type="match status" value="1"/>
</dbReference>
<dbReference type="Proteomes" id="UP001583280">
    <property type="component" value="Unassembled WGS sequence"/>
</dbReference>
<keyword evidence="2" id="KW-0378">Hydrolase</keyword>
<dbReference type="Pfam" id="PF08228">
    <property type="entry name" value="RNase_P_pop3"/>
    <property type="match status" value="1"/>
</dbReference>
<proteinExistence type="predicted"/>
<gene>
    <name evidence="2" type="primary">POP3</name>
    <name evidence="2" type="ORF">Cpir12675_000523</name>
</gene>
<dbReference type="GO" id="GO:0004526">
    <property type="term" value="F:ribonuclease P activity"/>
    <property type="evidence" value="ECO:0007669"/>
    <property type="project" value="UniProtKB-EC"/>
</dbReference>
<dbReference type="EC" id="3.1.26.5" evidence="2"/>
<comment type="caution">
    <text evidence="2">The sequence shown here is derived from an EMBL/GenBank/DDBJ whole genome shotgun (WGS) entry which is preliminary data.</text>
</comment>
<keyword evidence="3" id="KW-1185">Reference proteome</keyword>